<dbReference type="PROSITE" id="PS50893">
    <property type="entry name" value="ABC_TRANSPORTER_2"/>
    <property type="match status" value="2"/>
</dbReference>
<dbReference type="InterPro" id="IPR003439">
    <property type="entry name" value="ABC_transporter-like_ATP-bd"/>
</dbReference>
<name>A0A550C570_9AGAR</name>
<comment type="caution">
    <text evidence="4">The sequence shown here is derived from an EMBL/GenBank/DDBJ whole genome shotgun (WGS) entry which is preliminary data.</text>
</comment>
<evidence type="ECO:0000313" key="5">
    <source>
        <dbReference type="Proteomes" id="UP000320762"/>
    </source>
</evidence>
<sequence length="567" mass="62433">MLKPGARPSAATSLWSTWTVRAPLRRFATNKTQPQPLIRIPRANIYRFGDGNHAAPALRELEWTVNQGENWAVIGSGSGQKATVFQMLMGHHRISPHPSDGPFPFLSASGKNPLECITLVSFGNRARAVGGEFYDYTARYGAVRDKDRITLRQSMFPETIPREKFDFEDDTAVEPPPAITPEKTALFDRLIDALGLRDLLDLPRVALSNGQTRRARIISALLKQPELLLLDEPLTGLDVQSRPRLLETLKELHDACAPHILLGLRTHDDVPDWITHLALVRGDRVITGEKEPVLADEAAHQARTQAAESVAQIAPAGKVVVDLQDVGVKYGARTVLKDINWQIREGERWHLQGTNGSGKTTLLSLLTGDHPQSYTQRHLHLFSKPRSRIPTPHLHSLIGILSPELFDAFPRRQGMSAWDAVGTGFDGGFVPGGEQGVGKGIMSQPDVPWRLARMNDVFSALGPDAWAGNKGGSATETFKARPFADLSVGEQRMVLLMRALVGKAPLVLLDEVWSGMDQGMIDAARKYLRAGALGPDQAVVVITHWEEEVPWRQDEGLKTFRLSSASS</sequence>
<dbReference type="Gene3D" id="3.40.50.300">
    <property type="entry name" value="P-loop containing nucleotide triphosphate hydrolases"/>
    <property type="match status" value="2"/>
</dbReference>
<dbReference type="SUPFAM" id="SSF52540">
    <property type="entry name" value="P-loop containing nucleoside triphosphate hydrolases"/>
    <property type="match status" value="2"/>
</dbReference>
<dbReference type="GO" id="GO:0005524">
    <property type="term" value="F:ATP binding"/>
    <property type="evidence" value="ECO:0007669"/>
    <property type="project" value="InterPro"/>
</dbReference>
<keyword evidence="5" id="KW-1185">Reference proteome</keyword>
<evidence type="ECO:0000256" key="1">
    <source>
        <dbReference type="ARBA" id="ARBA00005417"/>
    </source>
</evidence>
<gene>
    <name evidence="4" type="ORF">BD626DRAFT_572334</name>
</gene>
<evidence type="ECO:0000259" key="3">
    <source>
        <dbReference type="PROSITE" id="PS50893"/>
    </source>
</evidence>
<accession>A0A550C570</accession>
<protein>
    <submittedName>
        <fullName evidence="4">P-loop containing nucleoside triphosphate hydrolase protein</fullName>
    </submittedName>
</protein>
<dbReference type="PANTHER" id="PTHR43117">
    <property type="entry name" value="OSMOPROTECTANT IMPORT ATP-BINDING PROTEIN OSMV"/>
    <property type="match status" value="1"/>
</dbReference>
<dbReference type="InterPro" id="IPR027417">
    <property type="entry name" value="P-loop_NTPase"/>
</dbReference>
<evidence type="ECO:0000313" key="4">
    <source>
        <dbReference type="EMBL" id="TRM59938.1"/>
    </source>
</evidence>
<dbReference type="STRING" id="97359.A0A550C570"/>
<dbReference type="OrthoDB" id="10255969at2759"/>
<dbReference type="Pfam" id="PF00005">
    <property type="entry name" value="ABC_tran"/>
    <property type="match status" value="2"/>
</dbReference>
<feature type="domain" description="ABC transporter" evidence="3">
    <location>
        <begin position="40"/>
        <end position="307"/>
    </location>
</feature>
<dbReference type="PANTHER" id="PTHR43117:SF4">
    <property type="entry name" value="OSMOPROTECTANT IMPORT ATP-BINDING PROTEIN OSMV"/>
    <property type="match status" value="1"/>
</dbReference>
<reference evidence="4 5" key="1">
    <citation type="journal article" date="2019" name="New Phytol.">
        <title>Comparative genomics reveals unique wood-decay strategies and fruiting body development in the Schizophyllaceae.</title>
        <authorList>
            <person name="Almasi E."/>
            <person name="Sahu N."/>
            <person name="Krizsan K."/>
            <person name="Balint B."/>
            <person name="Kovacs G.M."/>
            <person name="Kiss B."/>
            <person name="Cseklye J."/>
            <person name="Drula E."/>
            <person name="Henrissat B."/>
            <person name="Nagy I."/>
            <person name="Chovatia M."/>
            <person name="Adam C."/>
            <person name="LaButti K."/>
            <person name="Lipzen A."/>
            <person name="Riley R."/>
            <person name="Grigoriev I.V."/>
            <person name="Nagy L.G."/>
        </authorList>
    </citation>
    <scope>NUCLEOTIDE SEQUENCE [LARGE SCALE GENOMIC DNA]</scope>
    <source>
        <strain evidence="4 5">NL-1724</strain>
    </source>
</reference>
<dbReference type="AlphaFoldDB" id="A0A550C570"/>
<organism evidence="4 5">
    <name type="scientific">Schizophyllum amplum</name>
    <dbReference type="NCBI Taxonomy" id="97359"/>
    <lineage>
        <taxon>Eukaryota</taxon>
        <taxon>Fungi</taxon>
        <taxon>Dikarya</taxon>
        <taxon>Basidiomycota</taxon>
        <taxon>Agaricomycotina</taxon>
        <taxon>Agaricomycetes</taxon>
        <taxon>Agaricomycetidae</taxon>
        <taxon>Agaricales</taxon>
        <taxon>Schizophyllaceae</taxon>
        <taxon>Schizophyllum</taxon>
    </lineage>
</organism>
<dbReference type="EMBL" id="VDMD01000025">
    <property type="protein sequence ID" value="TRM59938.1"/>
    <property type="molecule type" value="Genomic_DNA"/>
</dbReference>
<dbReference type="GO" id="GO:0016887">
    <property type="term" value="F:ATP hydrolysis activity"/>
    <property type="evidence" value="ECO:0007669"/>
    <property type="project" value="InterPro"/>
</dbReference>
<keyword evidence="2" id="KW-0813">Transport</keyword>
<keyword evidence="4" id="KW-0378">Hydrolase</keyword>
<proteinExistence type="inferred from homology"/>
<dbReference type="Proteomes" id="UP000320762">
    <property type="component" value="Unassembled WGS sequence"/>
</dbReference>
<evidence type="ECO:0000256" key="2">
    <source>
        <dbReference type="ARBA" id="ARBA00022448"/>
    </source>
</evidence>
<feature type="domain" description="ABC transporter" evidence="3">
    <location>
        <begin position="321"/>
        <end position="565"/>
    </location>
</feature>
<comment type="similarity">
    <text evidence="1">Belongs to the ABC transporter superfamily.</text>
</comment>